<evidence type="ECO:0000313" key="1">
    <source>
        <dbReference type="EMBL" id="KAI3773603.1"/>
    </source>
</evidence>
<sequence>MAASFPTPPVNKPTSAFPARRGKIKAQIFGGIAETVASAASRAGNFLGLIKKDDDSAPAAPPDTTKTYGGDGRAF</sequence>
<dbReference type="EMBL" id="CM042033">
    <property type="protein sequence ID" value="KAI3773603.1"/>
    <property type="molecule type" value="Genomic_DNA"/>
</dbReference>
<protein>
    <submittedName>
        <fullName evidence="1">Uncharacterized protein</fullName>
    </submittedName>
</protein>
<keyword evidence="2" id="KW-1185">Reference proteome</keyword>
<organism evidence="1 2">
    <name type="scientific">Smallanthus sonchifolius</name>
    <dbReference type="NCBI Taxonomy" id="185202"/>
    <lineage>
        <taxon>Eukaryota</taxon>
        <taxon>Viridiplantae</taxon>
        <taxon>Streptophyta</taxon>
        <taxon>Embryophyta</taxon>
        <taxon>Tracheophyta</taxon>
        <taxon>Spermatophyta</taxon>
        <taxon>Magnoliopsida</taxon>
        <taxon>eudicotyledons</taxon>
        <taxon>Gunneridae</taxon>
        <taxon>Pentapetalae</taxon>
        <taxon>asterids</taxon>
        <taxon>campanulids</taxon>
        <taxon>Asterales</taxon>
        <taxon>Asteraceae</taxon>
        <taxon>Asteroideae</taxon>
        <taxon>Heliantheae alliance</taxon>
        <taxon>Millerieae</taxon>
        <taxon>Smallanthus</taxon>
    </lineage>
</organism>
<comment type="caution">
    <text evidence="1">The sequence shown here is derived from an EMBL/GenBank/DDBJ whole genome shotgun (WGS) entry which is preliminary data.</text>
</comment>
<evidence type="ECO:0000313" key="2">
    <source>
        <dbReference type="Proteomes" id="UP001056120"/>
    </source>
</evidence>
<proteinExistence type="predicted"/>
<accession>A0ACB9FQH0</accession>
<dbReference type="Proteomes" id="UP001056120">
    <property type="component" value="Linkage Group LG16"/>
</dbReference>
<gene>
    <name evidence="1" type="ORF">L1987_48133</name>
</gene>
<reference evidence="2" key="1">
    <citation type="journal article" date="2022" name="Mol. Ecol. Resour.">
        <title>The genomes of chicory, endive, great burdock and yacon provide insights into Asteraceae palaeo-polyploidization history and plant inulin production.</title>
        <authorList>
            <person name="Fan W."/>
            <person name="Wang S."/>
            <person name="Wang H."/>
            <person name="Wang A."/>
            <person name="Jiang F."/>
            <person name="Liu H."/>
            <person name="Zhao H."/>
            <person name="Xu D."/>
            <person name="Zhang Y."/>
        </authorList>
    </citation>
    <scope>NUCLEOTIDE SEQUENCE [LARGE SCALE GENOMIC DNA]</scope>
    <source>
        <strain evidence="2">cv. Yunnan</strain>
    </source>
</reference>
<reference evidence="1 2" key="2">
    <citation type="journal article" date="2022" name="Mol. Ecol. Resour.">
        <title>The genomes of chicory, endive, great burdock and yacon provide insights into Asteraceae paleo-polyploidization history and plant inulin production.</title>
        <authorList>
            <person name="Fan W."/>
            <person name="Wang S."/>
            <person name="Wang H."/>
            <person name="Wang A."/>
            <person name="Jiang F."/>
            <person name="Liu H."/>
            <person name="Zhao H."/>
            <person name="Xu D."/>
            <person name="Zhang Y."/>
        </authorList>
    </citation>
    <scope>NUCLEOTIDE SEQUENCE [LARGE SCALE GENOMIC DNA]</scope>
    <source>
        <strain evidence="2">cv. Yunnan</strain>
        <tissue evidence="1">Leaves</tissue>
    </source>
</reference>
<name>A0ACB9FQH0_9ASTR</name>